<dbReference type="Proteomes" id="UP000654670">
    <property type="component" value="Unassembled WGS sequence"/>
</dbReference>
<comment type="caution">
    <text evidence="1">The sequence shown here is derived from an EMBL/GenBank/DDBJ whole genome shotgun (WGS) entry which is preliminary data.</text>
</comment>
<evidence type="ECO:0000313" key="2">
    <source>
        <dbReference type="Proteomes" id="UP000654670"/>
    </source>
</evidence>
<keyword evidence="2" id="KW-1185">Reference proteome</keyword>
<sequence length="80" mass="9148">MGCAGLTEYLEGRSEEALQYKLGLKNVPDLSGQEKIRLKRNDSFNEINRCFEDKRLAAEAGRPFFIKFIRRQGILLIEAA</sequence>
<evidence type="ECO:0000313" key="1">
    <source>
        <dbReference type="EMBL" id="GGL53261.1"/>
    </source>
</evidence>
<accession>A0A917W218</accession>
<organism evidence="1 2">
    <name type="scientific">Sporolactobacillus putidus</name>
    <dbReference type="NCBI Taxonomy" id="492735"/>
    <lineage>
        <taxon>Bacteria</taxon>
        <taxon>Bacillati</taxon>
        <taxon>Bacillota</taxon>
        <taxon>Bacilli</taxon>
        <taxon>Bacillales</taxon>
        <taxon>Sporolactobacillaceae</taxon>
        <taxon>Sporolactobacillus</taxon>
    </lineage>
</organism>
<dbReference type="AlphaFoldDB" id="A0A917W218"/>
<reference evidence="1" key="2">
    <citation type="submission" date="2020-09" db="EMBL/GenBank/DDBJ databases">
        <authorList>
            <person name="Sun Q."/>
            <person name="Ohkuma M."/>
        </authorList>
    </citation>
    <scope>NUCLEOTIDE SEQUENCE</scope>
    <source>
        <strain evidence="1">JCM 15325</strain>
    </source>
</reference>
<name>A0A917W218_9BACL</name>
<gene>
    <name evidence="1" type="ORF">GCM10007968_16640</name>
</gene>
<dbReference type="EMBL" id="BMOK01000006">
    <property type="protein sequence ID" value="GGL53261.1"/>
    <property type="molecule type" value="Genomic_DNA"/>
</dbReference>
<proteinExistence type="predicted"/>
<reference evidence="1" key="1">
    <citation type="journal article" date="2014" name="Int. J. Syst. Evol. Microbiol.">
        <title>Complete genome sequence of Corynebacterium casei LMG S-19264T (=DSM 44701T), isolated from a smear-ripened cheese.</title>
        <authorList>
            <consortium name="US DOE Joint Genome Institute (JGI-PGF)"/>
            <person name="Walter F."/>
            <person name="Albersmeier A."/>
            <person name="Kalinowski J."/>
            <person name="Ruckert C."/>
        </authorList>
    </citation>
    <scope>NUCLEOTIDE SEQUENCE</scope>
    <source>
        <strain evidence="1">JCM 15325</strain>
    </source>
</reference>
<protein>
    <submittedName>
        <fullName evidence="1">Uncharacterized protein</fullName>
    </submittedName>
</protein>